<dbReference type="InterPro" id="IPR046831">
    <property type="entry name" value="Calmodulin_bind_N"/>
</dbReference>
<evidence type="ECO:0000313" key="6">
    <source>
        <dbReference type="EMBL" id="VDC60671.1"/>
    </source>
</evidence>
<keyword evidence="1" id="KW-0433">Leucine-rich repeat</keyword>
<dbReference type="PROSITE" id="PS50104">
    <property type="entry name" value="TIR"/>
    <property type="match status" value="1"/>
</dbReference>
<sequence length="1148" mass="130259">MLQPCAWKLRFVNSPPPMIFTFSRIESEDGSPIAIELLDAATNARVTSDLRLEIVALNADIPEESFTTEEFNRNILRPREGKPPLLAGDLTVTLKDGVGVVSGDVTFTENSSWTRCRLGAKVTQQGGVVEAISRAFVCRDPPGGESYSDSKVHDMTKHGVKESSSPGGGNQQQKQRRQLQIRGHRPSPLSIHKDSHVVKKPPTLTQREPVVVSPKVVHTTMSDFRSVVHRLTGVNNSVSQLQFSASSASTDYEVIVIYRRGDITNDAFVKVVQRLTGIPNSLSVPLNSYVEIEKGSSKDLQDTELSTSAIREYDVVIRYMRGCISNDDFISHLRAALCRRGVSVREDIDEVDTVPECMVLIIFLTSTYVPSNLLNIVEQQSKKPRVVYPIFYGISPSDLITNSEYYESFFLQDEPKRWQAALEKITQMHGYILTDKSESDFIDEIVNDALEVLRSNYKKNIIGMDTQIKEILSLLCIESQDVRRIGIWGAVGIGKTAIAEEIFHRISVQYETCVFLKDLHKEVELKGYDAVREELLSKLLEVEPDVIRTSNIKMSFLRSRLQRKSALVVLDDVNDFRDVETLAEMLSYFGPRSRVIITSRNRHVFVLCKTDHVYEVKPLEFPNSLHLLNPGIFQSGLSPELYKTLSLELVKFSNGNPQVLQFLSRSSREWKCLSKEIQKSSAIYIPGIFERSCCGLDENEKSIFLDIACFYRKMDKDDVAMLLDGCGFSAHIGFKNLVDKSLLTISHNTVDMLWFLQATGREIVRQESIDRPGDRSRLWNAEDIRDVFLDNTGTSAIEGIFLDMSQLKFDASPNVFDKMCNLRLLKFYFSELIENHGVSLPQGLEYLPTKLRLLHWEYYPISSLPQCFDPKNLIELNMPNSCVKKLWKGKKVTNHEVVADICFSLLQSLENLKKMRLSYSYQLTKLPRLTSAQNLELLDLEGCKSLESISHSICYLKNLVSLNLKDCSNLESVPSTSDLETLEVLNLSGCSKLENFPEISPNVKELYLGGTMIREIPSSIKNLILLEKLDLENSRRLVILPMSICKLKHLETLNLSGCSSLEYFPDFSRKMKCLKSLDLSRTAIRELPSSISYLTALEEVRFVGCKSLVRLPDNAWSLRFKVEFRQIDTEKFSKLWNRLGWLKKVHIS</sequence>
<dbReference type="SUPFAM" id="SSF52058">
    <property type="entry name" value="L domain-like"/>
    <property type="match status" value="1"/>
</dbReference>
<feature type="compositionally biased region" description="Basic and acidic residues" evidence="4">
    <location>
        <begin position="148"/>
        <end position="161"/>
    </location>
</feature>
<evidence type="ECO:0000256" key="4">
    <source>
        <dbReference type="SAM" id="MobiDB-lite"/>
    </source>
</evidence>
<gene>
    <name evidence="6" type="ORF">BRAA09T38282Z</name>
</gene>
<dbReference type="Pfam" id="PF07887">
    <property type="entry name" value="Calmodulin_bind"/>
    <property type="match status" value="1"/>
</dbReference>
<organism evidence="6">
    <name type="scientific">Brassica campestris</name>
    <name type="common">Field mustard</name>
    <dbReference type="NCBI Taxonomy" id="3711"/>
    <lineage>
        <taxon>Eukaryota</taxon>
        <taxon>Viridiplantae</taxon>
        <taxon>Streptophyta</taxon>
        <taxon>Embryophyta</taxon>
        <taxon>Tracheophyta</taxon>
        <taxon>Spermatophyta</taxon>
        <taxon>Magnoliopsida</taxon>
        <taxon>eudicotyledons</taxon>
        <taxon>Gunneridae</taxon>
        <taxon>Pentapetalae</taxon>
        <taxon>rosids</taxon>
        <taxon>malvids</taxon>
        <taxon>Brassicales</taxon>
        <taxon>Brassicaceae</taxon>
        <taxon>Brassiceae</taxon>
        <taxon>Brassica</taxon>
    </lineage>
</organism>
<dbReference type="InterPro" id="IPR032675">
    <property type="entry name" value="LRR_dom_sf"/>
</dbReference>
<keyword evidence="3" id="KW-0611">Plant defense</keyword>
<reference evidence="6" key="1">
    <citation type="submission" date="2018-11" db="EMBL/GenBank/DDBJ databases">
        <authorList>
            <consortium name="Genoscope - CEA"/>
            <person name="William W."/>
        </authorList>
    </citation>
    <scope>NUCLEOTIDE SEQUENCE</scope>
</reference>
<dbReference type="GO" id="GO:0007165">
    <property type="term" value="P:signal transduction"/>
    <property type="evidence" value="ECO:0007669"/>
    <property type="project" value="InterPro"/>
</dbReference>
<protein>
    <recommendedName>
        <fullName evidence="5">TIR domain-containing protein</fullName>
    </recommendedName>
</protein>
<dbReference type="Pfam" id="PF07725">
    <property type="entry name" value="LRR_3"/>
    <property type="match status" value="1"/>
</dbReference>
<dbReference type="Gene3D" id="3.40.50.300">
    <property type="entry name" value="P-loop containing nucleotide triphosphate hydrolases"/>
    <property type="match status" value="1"/>
</dbReference>
<keyword evidence="2" id="KW-0677">Repeat</keyword>
<dbReference type="Pfam" id="PF00931">
    <property type="entry name" value="NB-ARC"/>
    <property type="match status" value="1"/>
</dbReference>
<feature type="region of interest" description="Disordered" evidence="4">
    <location>
        <begin position="144"/>
        <end position="194"/>
    </location>
</feature>
<feature type="domain" description="TIR" evidence="5">
    <location>
        <begin position="311"/>
        <end position="453"/>
    </location>
</feature>
<evidence type="ECO:0000259" key="5">
    <source>
        <dbReference type="PROSITE" id="PS50104"/>
    </source>
</evidence>
<dbReference type="InterPro" id="IPR058192">
    <property type="entry name" value="WHD_ROQ1-like"/>
</dbReference>
<dbReference type="PANTHER" id="PTHR11017">
    <property type="entry name" value="LEUCINE-RICH REPEAT-CONTAINING PROTEIN"/>
    <property type="match status" value="1"/>
</dbReference>
<dbReference type="InterPro" id="IPR036390">
    <property type="entry name" value="WH_DNA-bd_sf"/>
</dbReference>
<dbReference type="PRINTS" id="PR00364">
    <property type="entry name" value="DISEASERSIST"/>
</dbReference>
<dbReference type="Pfam" id="PF05678">
    <property type="entry name" value="VQ"/>
    <property type="match status" value="1"/>
</dbReference>
<dbReference type="PANTHER" id="PTHR11017:SF565">
    <property type="entry name" value="TIR DOMAIN-CONTAINING PROTEIN"/>
    <property type="match status" value="1"/>
</dbReference>
<dbReference type="SUPFAM" id="SSF46785">
    <property type="entry name" value="Winged helix' DNA-binding domain"/>
    <property type="match status" value="1"/>
</dbReference>
<dbReference type="Gene3D" id="3.80.10.10">
    <property type="entry name" value="Ribonuclease Inhibitor"/>
    <property type="match status" value="2"/>
</dbReference>
<dbReference type="InterPro" id="IPR035897">
    <property type="entry name" value="Toll_tir_struct_dom_sf"/>
</dbReference>
<dbReference type="GO" id="GO:0043531">
    <property type="term" value="F:ADP binding"/>
    <property type="evidence" value="ECO:0007669"/>
    <property type="project" value="InterPro"/>
</dbReference>
<dbReference type="Pfam" id="PF01582">
    <property type="entry name" value="TIR"/>
    <property type="match status" value="1"/>
</dbReference>
<evidence type="ECO:0000256" key="3">
    <source>
        <dbReference type="ARBA" id="ARBA00022821"/>
    </source>
</evidence>
<dbReference type="AlphaFoldDB" id="A0A3P5YII6"/>
<dbReference type="InterPro" id="IPR000157">
    <property type="entry name" value="TIR_dom"/>
</dbReference>
<dbReference type="InterPro" id="IPR008889">
    <property type="entry name" value="VQ"/>
</dbReference>
<dbReference type="InterPro" id="IPR055414">
    <property type="entry name" value="LRR_R13L4/SHOC2-like"/>
</dbReference>
<dbReference type="SUPFAM" id="SSF52540">
    <property type="entry name" value="P-loop containing nucleoside triphosphate hydrolases"/>
    <property type="match status" value="1"/>
</dbReference>
<dbReference type="EMBL" id="LR031568">
    <property type="protein sequence ID" value="VDC60671.1"/>
    <property type="molecule type" value="Genomic_DNA"/>
</dbReference>
<dbReference type="Gene3D" id="3.40.50.10140">
    <property type="entry name" value="Toll/interleukin-1 receptor homology (TIR) domain"/>
    <property type="match status" value="1"/>
</dbReference>
<name>A0A3P5YII6_BRACM</name>
<feature type="compositionally biased region" description="Basic residues" evidence="4">
    <location>
        <begin position="174"/>
        <end position="185"/>
    </location>
</feature>
<dbReference type="InterPro" id="IPR002182">
    <property type="entry name" value="NB-ARC"/>
</dbReference>
<dbReference type="InterPro" id="IPR044974">
    <property type="entry name" value="Disease_R_plants"/>
</dbReference>
<dbReference type="InterPro" id="IPR027417">
    <property type="entry name" value="P-loop_NTPase"/>
</dbReference>
<proteinExistence type="predicted"/>
<dbReference type="Pfam" id="PF23598">
    <property type="entry name" value="LRR_14"/>
    <property type="match status" value="1"/>
</dbReference>
<dbReference type="GO" id="GO:0051707">
    <property type="term" value="P:response to other organism"/>
    <property type="evidence" value="ECO:0007669"/>
    <property type="project" value="UniProtKB-ARBA"/>
</dbReference>
<evidence type="ECO:0000256" key="2">
    <source>
        <dbReference type="ARBA" id="ARBA00022737"/>
    </source>
</evidence>
<dbReference type="InterPro" id="IPR011713">
    <property type="entry name" value="Leu-rich_rpt_3"/>
</dbReference>
<accession>A0A3P5YII6</accession>
<dbReference type="Pfam" id="PF23282">
    <property type="entry name" value="WHD_ROQ1"/>
    <property type="match status" value="1"/>
</dbReference>
<evidence type="ECO:0000256" key="1">
    <source>
        <dbReference type="ARBA" id="ARBA00022614"/>
    </source>
</evidence>
<dbReference type="GO" id="GO:0006952">
    <property type="term" value="P:defense response"/>
    <property type="evidence" value="ECO:0007669"/>
    <property type="project" value="UniProtKB-KW"/>
</dbReference>